<evidence type="ECO:0000313" key="11">
    <source>
        <dbReference type="Proteomes" id="UP000811619"/>
    </source>
</evidence>
<dbReference type="NCBIfam" id="TIGR00727">
    <property type="entry name" value="ISP4_OPT"/>
    <property type="match status" value="1"/>
</dbReference>
<keyword evidence="3" id="KW-0813">Transport</keyword>
<dbReference type="AlphaFoldDB" id="A0A8K0J3T8"/>
<evidence type="ECO:0000256" key="1">
    <source>
        <dbReference type="ARBA" id="ARBA00004141"/>
    </source>
</evidence>
<feature type="transmembrane region" description="Helical" evidence="9">
    <location>
        <begin position="316"/>
        <end position="334"/>
    </location>
</feature>
<feature type="transmembrane region" description="Helical" evidence="9">
    <location>
        <begin position="654"/>
        <end position="673"/>
    </location>
</feature>
<dbReference type="GO" id="GO:0035673">
    <property type="term" value="F:oligopeptide transmembrane transporter activity"/>
    <property type="evidence" value="ECO:0007669"/>
    <property type="project" value="InterPro"/>
</dbReference>
<evidence type="ECO:0000256" key="8">
    <source>
        <dbReference type="ARBA" id="ARBA00023136"/>
    </source>
</evidence>
<evidence type="ECO:0000256" key="7">
    <source>
        <dbReference type="ARBA" id="ARBA00022989"/>
    </source>
</evidence>
<feature type="transmembrane region" description="Helical" evidence="9">
    <location>
        <begin position="101"/>
        <end position="121"/>
    </location>
</feature>
<dbReference type="InterPro" id="IPR004813">
    <property type="entry name" value="OPT"/>
</dbReference>
<gene>
    <name evidence="10" type="ORF">E4U42_005788</name>
</gene>
<feature type="transmembrane region" description="Helical" evidence="9">
    <location>
        <begin position="680"/>
        <end position="696"/>
    </location>
</feature>
<evidence type="ECO:0000256" key="4">
    <source>
        <dbReference type="ARBA" id="ARBA00022692"/>
    </source>
</evidence>
<dbReference type="NCBIfam" id="TIGR00728">
    <property type="entry name" value="OPT_sfam"/>
    <property type="match status" value="1"/>
</dbReference>
<name>A0A8K0J3T8_9HYPO</name>
<feature type="transmembrane region" description="Helical" evidence="9">
    <location>
        <begin position="585"/>
        <end position="606"/>
    </location>
</feature>
<evidence type="ECO:0000256" key="6">
    <source>
        <dbReference type="ARBA" id="ARBA00022927"/>
    </source>
</evidence>
<sequence>MGLYERVRLSQRAVTSDSVSGAQSNSVGNPAQELRNFSKQHKWDPFLDIEKIQTIESAIDSDDTEKQVQIDRELIQEDSPYLEVRSSVPPSDDPDMPVNTIRAWFLGSILCTITAACNVLLSMHRSSASITSTVVQLVAYPLGVGLAKVLPNKEHRVLGFTFNMNPGPFNVKEHTIITMMTAAGSSFSYAIDILLAQEVFYQQRFGWGFQILLIISTQAMGFGVAGIARRYLVWPSSMVWPANLVTCTIMYSLHKHIPSDMSQTNGWKISRYRFFLIVSLSAFVYHWIPEVFAQFLSIFSFACWIAPQNVVVNQLFGAYTGLGLIPITFDWMTVSSWLNSPLQTPLFAILNVGFGFLICILGSVGLAYAGPEYYKYLPLSANRNWDRYAKVYNTSRILTAEYTVNETAYEQYSPILLGATFSLSYCMSFATLASTITHCALFYGGDIWRRARSYKSEEADIHMKLMRKYREAPEWWFATAFAISFAFGMIASQVWKTHLPWWAYLLCIIIALVFFIPVGIVQAITNQQPGLNIITEMIVGYMLPGRPVAMMLFKSWGYMTAAHGLTYISDMKIGHYMKIPPRSMFAAQAFAVFWLSIVQISTYNFLMGNITGICTDEQAEGLTCPNAVTFYNASVIWGVIGPKRVFGAGGLYSWTNWFWLIGVALPLMQYLIARRFPRSFARYIIWPAIFSAPGLVPPATLYQMLPWVVVGVIFNGWIRREYLGWWSKQHTHPNLSGRRGRSGTVGVAANNLGTDQYNYVLSGGLDIGARLCVVIVALGLGVGNANFPDWWGNRVMLETLDYTKKAVTSKFLPNVTEPIGPAHW</sequence>
<dbReference type="Proteomes" id="UP000811619">
    <property type="component" value="Unassembled WGS sequence"/>
</dbReference>
<evidence type="ECO:0000256" key="2">
    <source>
        <dbReference type="ARBA" id="ARBA00008807"/>
    </source>
</evidence>
<feature type="transmembrane region" description="Helical" evidence="9">
    <location>
        <begin position="475"/>
        <end position="495"/>
    </location>
</feature>
<feature type="transmembrane region" description="Helical" evidence="9">
    <location>
        <begin position="207"/>
        <end position="228"/>
    </location>
</feature>
<keyword evidence="7 9" id="KW-1133">Transmembrane helix</keyword>
<keyword evidence="8 9" id="KW-0472">Membrane</keyword>
<proteinExistence type="inferred from homology"/>
<keyword evidence="11" id="KW-1185">Reference proteome</keyword>
<evidence type="ECO:0000256" key="9">
    <source>
        <dbReference type="SAM" id="Phobius"/>
    </source>
</evidence>
<evidence type="ECO:0000256" key="5">
    <source>
        <dbReference type="ARBA" id="ARBA00022856"/>
    </source>
</evidence>
<keyword evidence="4 9" id="KW-0812">Transmembrane</keyword>
<keyword evidence="5" id="KW-0571">Peptide transport</keyword>
<comment type="caution">
    <text evidence="10">The sequence shown here is derived from an EMBL/GenBank/DDBJ whole genome shotgun (WGS) entry which is preliminary data.</text>
</comment>
<feature type="transmembrane region" description="Helical" evidence="9">
    <location>
        <begin position="274"/>
        <end position="296"/>
    </location>
</feature>
<dbReference type="OrthoDB" id="9986677at2759"/>
<protein>
    <submittedName>
        <fullName evidence="10">Uncharacterized protein</fullName>
    </submittedName>
</protein>
<dbReference type="GO" id="GO:0016020">
    <property type="term" value="C:membrane"/>
    <property type="evidence" value="ECO:0007669"/>
    <property type="project" value="UniProtKB-SubCell"/>
</dbReference>
<dbReference type="Pfam" id="PF03169">
    <property type="entry name" value="OPT"/>
    <property type="match status" value="1"/>
</dbReference>
<dbReference type="EMBL" id="SRPY01000555">
    <property type="protein sequence ID" value="KAG5921593.1"/>
    <property type="molecule type" value="Genomic_DNA"/>
</dbReference>
<feature type="transmembrane region" description="Helical" evidence="9">
    <location>
        <begin position="234"/>
        <end position="253"/>
    </location>
</feature>
<feature type="transmembrane region" description="Helical" evidence="9">
    <location>
        <begin position="346"/>
        <end position="369"/>
    </location>
</feature>
<reference evidence="10" key="1">
    <citation type="journal article" date="2020" name="bioRxiv">
        <title>Whole genome comparisons of ergot fungi reveals the divergence and evolution of species within the genus Claviceps are the result of varying mechanisms driving genome evolution and host range expansion.</title>
        <authorList>
            <person name="Wyka S.A."/>
            <person name="Mondo S.J."/>
            <person name="Liu M."/>
            <person name="Dettman J."/>
            <person name="Nalam V."/>
            <person name="Broders K.D."/>
        </authorList>
    </citation>
    <scope>NUCLEOTIDE SEQUENCE</scope>
    <source>
        <strain evidence="10">CCC 489</strain>
    </source>
</reference>
<keyword evidence="6" id="KW-0653">Protein transport</keyword>
<accession>A0A8K0J3T8</accession>
<comment type="similarity">
    <text evidence="2">Belongs to the oligopeptide OPT transporter family.</text>
</comment>
<evidence type="ECO:0000313" key="10">
    <source>
        <dbReference type="EMBL" id="KAG5921593.1"/>
    </source>
</evidence>
<dbReference type="PANTHER" id="PTHR22601">
    <property type="entry name" value="ISP4 LIKE PROTEIN"/>
    <property type="match status" value="1"/>
</dbReference>
<feature type="transmembrane region" description="Helical" evidence="9">
    <location>
        <begin position="415"/>
        <end position="443"/>
    </location>
</feature>
<dbReference type="InterPro" id="IPR004648">
    <property type="entry name" value="Oligpept_transpt"/>
</dbReference>
<comment type="subcellular location">
    <subcellularLocation>
        <location evidence="1">Membrane</location>
        <topology evidence="1">Multi-pass membrane protein</topology>
    </subcellularLocation>
</comment>
<feature type="transmembrane region" description="Helical" evidence="9">
    <location>
        <begin position="501"/>
        <end position="521"/>
    </location>
</feature>
<evidence type="ECO:0000256" key="3">
    <source>
        <dbReference type="ARBA" id="ARBA00022448"/>
    </source>
</evidence>
<dbReference type="GO" id="GO:0015031">
    <property type="term" value="P:protein transport"/>
    <property type="evidence" value="ECO:0007669"/>
    <property type="project" value="UniProtKB-KW"/>
</dbReference>
<organism evidence="10 11">
    <name type="scientific">Claviceps africana</name>
    <dbReference type="NCBI Taxonomy" id="83212"/>
    <lineage>
        <taxon>Eukaryota</taxon>
        <taxon>Fungi</taxon>
        <taxon>Dikarya</taxon>
        <taxon>Ascomycota</taxon>
        <taxon>Pezizomycotina</taxon>
        <taxon>Sordariomycetes</taxon>
        <taxon>Hypocreomycetidae</taxon>
        <taxon>Hypocreales</taxon>
        <taxon>Clavicipitaceae</taxon>
        <taxon>Claviceps</taxon>
    </lineage>
</organism>